<evidence type="ECO:0000313" key="2">
    <source>
        <dbReference type="Proteomes" id="UP000813876"/>
    </source>
</evidence>
<organism evidence="1 2">
    <name type="scientific">Photobacterium phosphoreum</name>
    <dbReference type="NCBI Taxonomy" id="659"/>
    <lineage>
        <taxon>Bacteria</taxon>
        <taxon>Pseudomonadati</taxon>
        <taxon>Pseudomonadota</taxon>
        <taxon>Gammaproteobacteria</taxon>
        <taxon>Vibrionales</taxon>
        <taxon>Vibrionaceae</taxon>
        <taxon>Photobacterium</taxon>
    </lineage>
</organism>
<dbReference type="RefSeq" id="WP_232580877.1">
    <property type="nucleotide sequence ID" value="NZ_WMCP01000004.1"/>
</dbReference>
<dbReference type="EMBL" id="WMCP01000004">
    <property type="protein sequence ID" value="MCF2301227.1"/>
    <property type="molecule type" value="Genomic_DNA"/>
</dbReference>
<gene>
    <name evidence="1" type="ORF">GLP33_05720</name>
</gene>
<accession>A0AAW4ZPY1</accession>
<proteinExistence type="predicted"/>
<name>A0AAW4ZPY1_PHOPO</name>
<dbReference type="AlphaFoldDB" id="A0AAW4ZPY1"/>
<protein>
    <submittedName>
        <fullName evidence="1">Uncharacterized protein</fullName>
    </submittedName>
</protein>
<comment type="caution">
    <text evidence="1">The sequence shown here is derived from an EMBL/GenBank/DDBJ whole genome shotgun (WGS) entry which is preliminary data.</text>
</comment>
<reference evidence="1" key="1">
    <citation type="submission" date="2019-11" db="EMBL/GenBank/DDBJ databases">
        <title>Comparative genomics of photobacteria reveal adaptation to distinct habitats.</title>
        <authorList>
            <person name="Fuertes-Perez S."/>
            <person name="Hilgarth M."/>
            <person name="Vogel R.F."/>
        </authorList>
    </citation>
    <scope>NUCLEOTIDE SEQUENCE</scope>
    <source>
        <strain evidence="1">TMW2.2145</strain>
    </source>
</reference>
<sequence length="68" mass="7772">MKKARFKRFNFSLTESVSEDIDAISLLPRNFKCSRSDVLKASILSFKTMSKAEQIEALKEVCVNKNND</sequence>
<evidence type="ECO:0000313" key="1">
    <source>
        <dbReference type="EMBL" id="MCF2301227.1"/>
    </source>
</evidence>
<dbReference type="Proteomes" id="UP000813876">
    <property type="component" value="Unassembled WGS sequence"/>
</dbReference>